<evidence type="ECO:0000313" key="3">
    <source>
        <dbReference type="Proteomes" id="UP000008021"/>
    </source>
</evidence>
<reference evidence="2" key="1">
    <citation type="submission" date="2015-04" db="UniProtKB">
        <authorList>
            <consortium name="EnsemblPlants"/>
        </authorList>
    </citation>
    <scope>IDENTIFICATION</scope>
</reference>
<dbReference type="PANTHER" id="PTHR35166">
    <property type="entry name" value="OS05G0193700 PROTEIN-RELATED"/>
    <property type="match status" value="1"/>
</dbReference>
<dbReference type="EnsemblPlants" id="OMERI05G05630.1">
    <property type="protein sequence ID" value="OMERI05G05630.1"/>
    <property type="gene ID" value="OMERI05G05630"/>
</dbReference>
<accession>A0A0E0DN31</accession>
<name>A0A0E0DN31_9ORYZ</name>
<proteinExistence type="predicted"/>
<sequence>MAGDELSVSVFISPKKKRKSEEESSAVEEDAPPPKKMWLLPQEEVDRILAESNEPVCTVYRELKRANPSLVPSPEEEKDESTMLLYTCARNASLFTYLMLWIPS</sequence>
<feature type="region of interest" description="Disordered" evidence="1">
    <location>
        <begin position="1"/>
        <end position="35"/>
    </location>
</feature>
<protein>
    <submittedName>
        <fullName evidence="2">Uncharacterized protein</fullName>
    </submittedName>
</protein>
<dbReference type="Gramene" id="OMERI05G05630.1">
    <property type="protein sequence ID" value="OMERI05G05630.1"/>
    <property type="gene ID" value="OMERI05G05630"/>
</dbReference>
<keyword evidence="3" id="KW-1185">Reference proteome</keyword>
<organism evidence="2">
    <name type="scientific">Oryza meridionalis</name>
    <dbReference type="NCBI Taxonomy" id="40149"/>
    <lineage>
        <taxon>Eukaryota</taxon>
        <taxon>Viridiplantae</taxon>
        <taxon>Streptophyta</taxon>
        <taxon>Embryophyta</taxon>
        <taxon>Tracheophyta</taxon>
        <taxon>Spermatophyta</taxon>
        <taxon>Magnoliopsida</taxon>
        <taxon>Liliopsida</taxon>
        <taxon>Poales</taxon>
        <taxon>Poaceae</taxon>
        <taxon>BOP clade</taxon>
        <taxon>Oryzoideae</taxon>
        <taxon>Oryzeae</taxon>
        <taxon>Oryzinae</taxon>
        <taxon>Oryza</taxon>
    </lineage>
</organism>
<dbReference type="HOGENOM" id="CLU_2254436_0_0_1"/>
<evidence type="ECO:0000256" key="1">
    <source>
        <dbReference type="SAM" id="MobiDB-lite"/>
    </source>
</evidence>
<evidence type="ECO:0000313" key="2">
    <source>
        <dbReference type="EnsemblPlants" id="OMERI05G05630.1"/>
    </source>
</evidence>
<reference evidence="2" key="2">
    <citation type="submission" date="2018-05" db="EMBL/GenBank/DDBJ databases">
        <title>OmerRS3 (Oryza meridionalis Reference Sequence Version 3).</title>
        <authorList>
            <person name="Zhang J."/>
            <person name="Kudrna D."/>
            <person name="Lee S."/>
            <person name="Talag J."/>
            <person name="Welchert J."/>
            <person name="Wing R.A."/>
        </authorList>
    </citation>
    <scope>NUCLEOTIDE SEQUENCE [LARGE SCALE GENOMIC DNA]</scope>
    <source>
        <strain evidence="2">cv. OR44</strain>
    </source>
</reference>
<dbReference type="PANTHER" id="PTHR35166:SF15">
    <property type="entry name" value="OS05G0193700 PROTEIN"/>
    <property type="match status" value="1"/>
</dbReference>
<dbReference type="Proteomes" id="UP000008021">
    <property type="component" value="Chromosome 5"/>
</dbReference>
<dbReference type="AlphaFoldDB" id="A0A0E0DN31"/>